<evidence type="ECO:0000256" key="2">
    <source>
        <dbReference type="SAM" id="Phobius"/>
    </source>
</evidence>
<evidence type="ECO:0000313" key="5">
    <source>
        <dbReference type="Proteomes" id="UP000002209"/>
    </source>
</evidence>
<dbReference type="OrthoDB" id="925207at2"/>
<evidence type="ECO:0000313" key="4">
    <source>
        <dbReference type="EMBL" id="BAH40804.1"/>
    </source>
</evidence>
<dbReference type="InterPro" id="IPR030392">
    <property type="entry name" value="S74_ICA"/>
</dbReference>
<evidence type="ECO:0000256" key="1">
    <source>
        <dbReference type="SAM" id="Coils"/>
    </source>
</evidence>
<feature type="transmembrane region" description="Helical" evidence="2">
    <location>
        <begin position="53"/>
        <end position="72"/>
    </location>
</feature>
<dbReference type="Gene3D" id="2.150.10.10">
    <property type="entry name" value="Serralysin-like metalloprotease, C-terminal"/>
    <property type="match status" value="1"/>
</dbReference>
<dbReference type="Pfam" id="PF05658">
    <property type="entry name" value="YadA_head"/>
    <property type="match status" value="4"/>
</dbReference>
<dbReference type="EMBL" id="AP009153">
    <property type="protein sequence ID" value="BAH40804.1"/>
    <property type="molecule type" value="Genomic_DNA"/>
</dbReference>
<gene>
    <name evidence="4" type="ordered locus">GAU_3762</name>
</gene>
<dbReference type="HOGENOM" id="CLU_452535_0_0_0"/>
<dbReference type="SUPFAM" id="SSF101967">
    <property type="entry name" value="Adhesin YadA, collagen-binding domain"/>
    <property type="match status" value="1"/>
</dbReference>
<keyword evidence="1" id="KW-0175">Coiled coil</keyword>
<dbReference type="KEGG" id="gau:GAU_3762"/>
<dbReference type="PROSITE" id="PS51688">
    <property type="entry name" value="ICA"/>
    <property type="match status" value="1"/>
</dbReference>
<evidence type="ECO:0000259" key="3">
    <source>
        <dbReference type="PROSITE" id="PS51688"/>
    </source>
</evidence>
<sequence>MMGRRRRFRACRRPTRPTWPCDLTTRLLHETSMSSFARCADARGTVRHFRFQPLTLAASTLAVAALTLASALTASPLEAQAVFHACYVPASGTVYRVKAPNTPANCLQPTHVAFSWTDGADAAAALQNAVKKTDVAAGDVTGVFSNLTVGKLLGRALATTPPTDGQVLAWNASTSQWEAKTVAAGGGNGVSDHGALTGLGDDDHAQYLLSSGVRTSIGFAVQSPSGVSALPVLTDPNKPTLLWAGSYGALRTGFDGVGGWAANKIGGASASFGDNNEASGWGSFSATAYAVASGMYSIAMGTNAEATNVSAIALGPYARASGNSAIAFTGGIASANDAMAWRGKAEGTGSLALGSGSNATGNQAMAFGVGSAAANYSMALNGDAGGTSSTAIRGISSGDHSVAIGRNANTNYQANAIVLSASQSMGVAKALADGHFVMQGYRFWMGNGPQTAITPGRFLETSTGAYLSTGGTWTNTSDSTKKANFRAVDGESVLSTLAALPVYTWNYTAEDTTTRHMGPTAQAFRAAFNLGDTDKAISTVDIDGVAIAGVKALEARTKSLKTETIALREENAALTARLSQLEALVAQLANQLATQQSNTTRNP</sequence>
<proteinExistence type="predicted"/>
<feature type="domain" description="Peptidase S74" evidence="3">
    <location>
        <begin position="477"/>
        <end position="592"/>
    </location>
</feature>
<dbReference type="InterPro" id="IPR011049">
    <property type="entry name" value="Serralysin-like_metalloprot_C"/>
</dbReference>
<dbReference type="InterPro" id="IPR008640">
    <property type="entry name" value="Adhesin_Head_dom"/>
</dbReference>
<feature type="coiled-coil region" evidence="1">
    <location>
        <begin position="550"/>
        <end position="598"/>
    </location>
</feature>
<accession>C1AE77</accession>
<dbReference type="GO" id="GO:0019867">
    <property type="term" value="C:outer membrane"/>
    <property type="evidence" value="ECO:0007669"/>
    <property type="project" value="InterPro"/>
</dbReference>
<dbReference type="CDD" id="cd12820">
    <property type="entry name" value="LbR_YadA-like"/>
    <property type="match status" value="1"/>
</dbReference>
<keyword evidence="2" id="KW-1133">Transmembrane helix</keyword>
<reference evidence="5" key="1">
    <citation type="submission" date="2006-03" db="EMBL/GenBank/DDBJ databases">
        <title>Complete genome sequence of Gemmatimonas aurantiaca T-27 that represents a novel phylum Gemmatimonadetes.</title>
        <authorList>
            <person name="Takasaki K."/>
            <person name="Ichikawa N."/>
            <person name="Miura H."/>
            <person name="Matsushita S."/>
            <person name="Watanabe Y."/>
            <person name="Oguchi A."/>
            <person name="Ankai A."/>
            <person name="Yashiro I."/>
            <person name="Takahashi M."/>
            <person name="Terui Y."/>
            <person name="Fukui S."/>
            <person name="Yokoyama H."/>
            <person name="Tanikawa S."/>
            <person name="Hanada S."/>
            <person name="Kamagata Y."/>
            <person name="Fujita N."/>
        </authorList>
    </citation>
    <scope>NUCLEOTIDE SEQUENCE [LARGE SCALE GENOMIC DNA]</scope>
    <source>
        <strain evidence="5">T-27 / DSM 14586 / JCM 11422 / NBRC 100505</strain>
    </source>
</reference>
<name>C1AE77_GEMAT</name>
<dbReference type="eggNOG" id="COG5295">
    <property type="taxonomic scope" value="Bacteria"/>
</dbReference>
<keyword evidence="5" id="KW-1185">Reference proteome</keyword>
<organism evidence="4 5">
    <name type="scientific">Gemmatimonas aurantiaca (strain DSM 14586 / JCM 11422 / NBRC 100505 / T-27)</name>
    <dbReference type="NCBI Taxonomy" id="379066"/>
    <lineage>
        <taxon>Bacteria</taxon>
        <taxon>Pseudomonadati</taxon>
        <taxon>Gemmatimonadota</taxon>
        <taxon>Gemmatimonadia</taxon>
        <taxon>Gemmatimonadales</taxon>
        <taxon>Gemmatimonadaceae</taxon>
        <taxon>Gemmatimonas</taxon>
    </lineage>
</organism>
<dbReference type="Pfam" id="PF13884">
    <property type="entry name" value="Peptidase_S74"/>
    <property type="match status" value="1"/>
</dbReference>
<keyword evidence="2" id="KW-0472">Membrane</keyword>
<dbReference type="AlphaFoldDB" id="C1AE77"/>
<dbReference type="Proteomes" id="UP000002209">
    <property type="component" value="Chromosome"/>
</dbReference>
<dbReference type="STRING" id="379066.GAU_3762"/>
<keyword evidence="2" id="KW-0812">Transmembrane</keyword>
<protein>
    <recommendedName>
        <fullName evidence="3">Peptidase S74 domain-containing protein</fullName>
    </recommendedName>
</protein>